<keyword evidence="7" id="KW-0539">Nucleus</keyword>
<evidence type="ECO:0000256" key="6">
    <source>
        <dbReference type="ARBA" id="ARBA00023125"/>
    </source>
</evidence>
<feature type="compositionally biased region" description="Basic and acidic residues" evidence="9">
    <location>
        <begin position="187"/>
        <end position="201"/>
    </location>
</feature>
<evidence type="ECO:0000256" key="7">
    <source>
        <dbReference type="ARBA" id="ARBA00023242"/>
    </source>
</evidence>
<dbReference type="InterPro" id="IPR018856">
    <property type="entry name" value="Stn1_N"/>
</dbReference>
<keyword evidence="5" id="KW-0779">Telomere</keyword>
<dbReference type="GO" id="GO:0000781">
    <property type="term" value="C:chromosome, telomeric region"/>
    <property type="evidence" value="ECO:0007669"/>
    <property type="project" value="UniProtKB-SubCell"/>
</dbReference>
<feature type="compositionally biased region" description="Basic and acidic residues" evidence="9">
    <location>
        <begin position="211"/>
        <end position="238"/>
    </location>
</feature>
<dbReference type="OrthoDB" id="77828at2759"/>
<evidence type="ECO:0000313" key="12">
    <source>
        <dbReference type="Proteomes" id="UP000799537"/>
    </source>
</evidence>
<dbReference type="InterPro" id="IPR012340">
    <property type="entry name" value="NA-bd_OB-fold"/>
</dbReference>
<keyword evidence="12" id="KW-1185">Reference proteome</keyword>
<protein>
    <recommendedName>
        <fullName evidence="3">CST complex subunit STN1</fullName>
    </recommendedName>
    <alternativeName>
        <fullName evidence="8">Suppressor of cdc thirteen homolog</fullName>
    </alternativeName>
</protein>
<accession>A0A6A6CGN0</accession>
<dbReference type="GeneID" id="54560396"/>
<evidence type="ECO:0000256" key="4">
    <source>
        <dbReference type="ARBA" id="ARBA00022454"/>
    </source>
</evidence>
<proteinExistence type="predicted"/>
<dbReference type="Gene3D" id="2.40.50.140">
    <property type="entry name" value="Nucleic acid-binding proteins"/>
    <property type="match status" value="1"/>
</dbReference>
<keyword evidence="6" id="KW-0238">DNA-binding</keyword>
<dbReference type="Pfam" id="PF10451">
    <property type="entry name" value="Stn1"/>
    <property type="match status" value="1"/>
</dbReference>
<dbReference type="AlphaFoldDB" id="A0A6A6CGN0"/>
<evidence type="ECO:0000259" key="10">
    <source>
        <dbReference type="Pfam" id="PF10451"/>
    </source>
</evidence>
<sequence>MHEIYPRRYFDESKTWFAWNKLTAADVYTLREEPGFEGQNVFFHLNNPIRLVRIVGLIVQINSVAAGKYTLLTIDDSSGANIEVKLERRERQPGDDAEYPSNTLVDNVDVTIYLGEPTVHVDGKPVSIGSVVRAQGELTSFRNQRQVNLKKLFQVRDTNEEAVHWSKAAEWKRTVLSRPWILSKEQRHAVDEKIRKEERREHERRKKRRKMQTEHDEKHVQREARREARRLAEQEKMDAGALAGSERLPQPWD</sequence>
<feature type="domain" description="CST complex subunit Stn1 N-terminal" evidence="10">
    <location>
        <begin position="39"/>
        <end position="88"/>
    </location>
</feature>
<comment type="subcellular location">
    <subcellularLocation>
        <location evidence="2">Chromosome</location>
        <location evidence="2">Telomere</location>
    </subcellularLocation>
    <subcellularLocation>
        <location evidence="1">Nucleus</location>
    </subcellularLocation>
</comment>
<dbReference type="SUPFAM" id="SSF50249">
    <property type="entry name" value="Nucleic acid-binding proteins"/>
    <property type="match status" value="1"/>
</dbReference>
<organism evidence="11 12">
    <name type="scientific">Zasmidium cellare ATCC 36951</name>
    <dbReference type="NCBI Taxonomy" id="1080233"/>
    <lineage>
        <taxon>Eukaryota</taxon>
        <taxon>Fungi</taxon>
        <taxon>Dikarya</taxon>
        <taxon>Ascomycota</taxon>
        <taxon>Pezizomycotina</taxon>
        <taxon>Dothideomycetes</taxon>
        <taxon>Dothideomycetidae</taxon>
        <taxon>Mycosphaerellales</taxon>
        <taxon>Mycosphaerellaceae</taxon>
        <taxon>Zasmidium</taxon>
    </lineage>
</organism>
<evidence type="ECO:0000256" key="2">
    <source>
        <dbReference type="ARBA" id="ARBA00004574"/>
    </source>
</evidence>
<dbReference type="InterPro" id="IPR040260">
    <property type="entry name" value="RFA2-like"/>
</dbReference>
<gene>
    <name evidence="11" type="ORF">M409DRAFT_24189</name>
</gene>
<evidence type="ECO:0000313" key="11">
    <source>
        <dbReference type="EMBL" id="KAF2165340.1"/>
    </source>
</evidence>
<dbReference type="GO" id="GO:0005634">
    <property type="term" value="C:nucleus"/>
    <property type="evidence" value="ECO:0007669"/>
    <property type="project" value="UniProtKB-SubCell"/>
</dbReference>
<dbReference type="RefSeq" id="XP_033666229.1">
    <property type="nucleotide sequence ID" value="XM_033807124.1"/>
</dbReference>
<evidence type="ECO:0000256" key="3">
    <source>
        <dbReference type="ARBA" id="ARBA00017411"/>
    </source>
</evidence>
<dbReference type="PANTHER" id="PTHR13989:SF33">
    <property type="entry name" value="CST COMPLEX SUBUNIT STN1"/>
    <property type="match status" value="1"/>
</dbReference>
<reference evidence="11" key="1">
    <citation type="journal article" date="2020" name="Stud. Mycol.">
        <title>101 Dothideomycetes genomes: a test case for predicting lifestyles and emergence of pathogens.</title>
        <authorList>
            <person name="Haridas S."/>
            <person name="Albert R."/>
            <person name="Binder M."/>
            <person name="Bloem J."/>
            <person name="Labutti K."/>
            <person name="Salamov A."/>
            <person name="Andreopoulos B."/>
            <person name="Baker S."/>
            <person name="Barry K."/>
            <person name="Bills G."/>
            <person name="Bluhm B."/>
            <person name="Cannon C."/>
            <person name="Castanera R."/>
            <person name="Culley D."/>
            <person name="Daum C."/>
            <person name="Ezra D."/>
            <person name="Gonzalez J."/>
            <person name="Henrissat B."/>
            <person name="Kuo A."/>
            <person name="Liang C."/>
            <person name="Lipzen A."/>
            <person name="Lutzoni F."/>
            <person name="Magnuson J."/>
            <person name="Mondo S."/>
            <person name="Nolan M."/>
            <person name="Ohm R."/>
            <person name="Pangilinan J."/>
            <person name="Park H.-J."/>
            <person name="Ramirez L."/>
            <person name="Alfaro M."/>
            <person name="Sun H."/>
            <person name="Tritt A."/>
            <person name="Yoshinaga Y."/>
            <person name="Zwiers L.-H."/>
            <person name="Turgeon B."/>
            <person name="Goodwin S."/>
            <person name="Spatafora J."/>
            <person name="Crous P."/>
            <person name="Grigoriev I."/>
        </authorList>
    </citation>
    <scope>NUCLEOTIDE SEQUENCE</scope>
    <source>
        <strain evidence="11">ATCC 36951</strain>
    </source>
</reference>
<evidence type="ECO:0000256" key="1">
    <source>
        <dbReference type="ARBA" id="ARBA00004123"/>
    </source>
</evidence>
<dbReference type="PANTHER" id="PTHR13989">
    <property type="entry name" value="REPLICATION PROTEIN A-RELATED"/>
    <property type="match status" value="1"/>
</dbReference>
<dbReference type="Proteomes" id="UP000799537">
    <property type="component" value="Unassembled WGS sequence"/>
</dbReference>
<evidence type="ECO:0000256" key="9">
    <source>
        <dbReference type="SAM" id="MobiDB-lite"/>
    </source>
</evidence>
<evidence type="ECO:0000256" key="8">
    <source>
        <dbReference type="ARBA" id="ARBA00030039"/>
    </source>
</evidence>
<keyword evidence="4" id="KW-0158">Chromosome</keyword>
<dbReference type="GO" id="GO:0003677">
    <property type="term" value="F:DNA binding"/>
    <property type="evidence" value="ECO:0007669"/>
    <property type="project" value="UniProtKB-KW"/>
</dbReference>
<evidence type="ECO:0000256" key="5">
    <source>
        <dbReference type="ARBA" id="ARBA00022895"/>
    </source>
</evidence>
<feature type="region of interest" description="Disordered" evidence="9">
    <location>
        <begin position="187"/>
        <end position="253"/>
    </location>
</feature>
<dbReference type="EMBL" id="ML993600">
    <property type="protein sequence ID" value="KAF2165340.1"/>
    <property type="molecule type" value="Genomic_DNA"/>
</dbReference>
<dbReference type="CDD" id="cd03524">
    <property type="entry name" value="RPA2_OBF_family"/>
    <property type="match status" value="1"/>
</dbReference>
<name>A0A6A6CGN0_ZASCE</name>